<dbReference type="InterPro" id="IPR000307">
    <property type="entry name" value="Ribosomal_bS16"/>
</dbReference>
<feature type="region of interest" description="Disordered" evidence="4">
    <location>
        <begin position="89"/>
        <end position="111"/>
    </location>
</feature>
<evidence type="ECO:0000256" key="2">
    <source>
        <dbReference type="ARBA" id="ARBA00023274"/>
    </source>
</evidence>
<dbReference type="NCBIfam" id="TIGR00002">
    <property type="entry name" value="S16"/>
    <property type="match status" value="1"/>
</dbReference>
<comment type="similarity">
    <text evidence="3">Belongs to the bacterial ribosomal protein bS16 family.</text>
</comment>
<dbReference type="EMBL" id="METD01000001">
    <property type="protein sequence ID" value="OGB73288.1"/>
    <property type="molecule type" value="Genomic_DNA"/>
</dbReference>
<dbReference type="Gene3D" id="3.30.1320.10">
    <property type="match status" value="1"/>
</dbReference>
<dbReference type="InterPro" id="IPR023803">
    <property type="entry name" value="Ribosomal_bS16_dom_sf"/>
</dbReference>
<proteinExistence type="inferred from homology"/>
<evidence type="ECO:0000256" key="3">
    <source>
        <dbReference type="HAMAP-Rule" id="MF_00385"/>
    </source>
</evidence>
<dbReference type="Pfam" id="PF00886">
    <property type="entry name" value="Ribosomal_S16"/>
    <property type="match status" value="1"/>
</dbReference>
<dbReference type="Proteomes" id="UP000178085">
    <property type="component" value="Unassembled WGS sequence"/>
</dbReference>
<evidence type="ECO:0000313" key="6">
    <source>
        <dbReference type="Proteomes" id="UP000178085"/>
    </source>
</evidence>
<evidence type="ECO:0000256" key="4">
    <source>
        <dbReference type="SAM" id="MobiDB-lite"/>
    </source>
</evidence>
<accession>A0A1F4NPR9</accession>
<dbReference type="PROSITE" id="PS00732">
    <property type="entry name" value="RIBOSOMAL_S16"/>
    <property type="match status" value="1"/>
</dbReference>
<dbReference type="HAMAP" id="MF_00385">
    <property type="entry name" value="Ribosomal_bS16"/>
    <property type="match status" value="1"/>
</dbReference>
<name>A0A1F4NPR9_UNCK3</name>
<dbReference type="AlphaFoldDB" id="A0A1F4NPR9"/>
<comment type="caution">
    <text evidence="5">The sequence shown here is derived from an EMBL/GenBank/DDBJ whole genome shotgun (WGS) entry which is preliminary data.</text>
</comment>
<dbReference type="GO" id="GO:0003735">
    <property type="term" value="F:structural constituent of ribosome"/>
    <property type="evidence" value="ECO:0007669"/>
    <property type="project" value="InterPro"/>
</dbReference>
<dbReference type="GO" id="GO:0005737">
    <property type="term" value="C:cytoplasm"/>
    <property type="evidence" value="ECO:0007669"/>
    <property type="project" value="UniProtKB-ARBA"/>
</dbReference>
<dbReference type="InterPro" id="IPR020592">
    <property type="entry name" value="Ribosomal_bS16_CS"/>
</dbReference>
<sequence length="184" mass="20006">MLVLRLARTGRRNQPKYRLVVAENSKPIDGKVVEVVGHYNPTDLNKPLVLDKEVISAWITKGAKPSNTVAKLLNKEGFDLPVHLHPVRPAKKASKEPSVTKVMEDGTESAPVVRPAEPANEEMVAEIAPVEETPVEVVAEKSTSEPVAETEPVTEVTLADQPEAQSSEVSTQEEEKLEDEGNAS</sequence>
<gene>
    <name evidence="3" type="primary">rpsP</name>
    <name evidence="5" type="ORF">A3K51_00195</name>
</gene>
<dbReference type="SUPFAM" id="SSF54565">
    <property type="entry name" value="Ribosomal protein S16"/>
    <property type="match status" value="1"/>
</dbReference>
<dbReference type="GO" id="GO:0006412">
    <property type="term" value="P:translation"/>
    <property type="evidence" value="ECO:0007669"/>
    <property type="project" value="UniProtKB-UniRule"/>
</dbReference>
<feature type="compositionally biased region" description="Acidic residues" evidence="4">
    <location>
        <begin position="171"/>
        <end position="184"/>
    </location>
</feature>
<evidence type="ECO:0000256" key="1">
    <source>
        <dbReference type="ARBA" id="ARBA00022980"/>
    </source>
</evidence>
<dbReference type="PANTHER" id="PTHR12919:SF20">
    <property type="entry name" value="SMALL RIBOSOMAL SUBUNIT PROTEIN BS16M"/>
    <property type="match status" value="1"/>
</dbReference>
<evidence type="ECO:0000313" key="5">
    <source>
        <dbReference type="EMBL" id="OGB73288.1"/>
    </source>
</evidence>
<feature type="region of interest" description="Disordered" evidence="4">
    <location>
        <begin position="129"/>
        <end position="184"/>
    </location>
</feature>
<organism evidence="5 6">
    <name type="scientific">candidate division Kazan bacterium RIFCSPLOWO2_01_FULL_45_19</name>
    <dbReference type="NCBI Taxonomy" id="1798538"/>
    <lineage>
        <taxon>Bacteria</taxon>
        <taxon>Bacteria division Kazan-3B-28</taxon>
    </lineage>
</organism>
<dbReference type="PANTHER" id="PTHR12919">
    <property type="entry name" value="30S RIBOSOMAL PROTEIN S16"/>
    <property type="match status" value="1"/>
</dbReference>
<feature type="compositionally biased region" description="Low complexity" evidence="4">
    <location>
        <begin position="144"/>
        <end position="157"/>
    </location>
</feature>
<keyword evidence="1 3" id="KW-0689">Ribosomal protein</keyword>
<keyword evidence="2 3" id="KW-0687">Ribonucleoprotein</keyword>
<dbReference type="GO" id="GO:0015935">
    <property type="term" value="C:small ribosomal subunit"/>
    <property type="evidence" value="ECO:0007669"/>
    <property type="project" value="TreeGrafter"/>
</dbReference>
<protein>
    <recommendedName>
        <fullName evidence="3">Small ribosomal subunit protein bS16</fullName>
    </recommendedName>
</protein>
<reference evidence="5 6" key="1">
    <citation type="journal article" date="2016" name="Nat. Commun.">
        <title>Thousands of microbial genomes shed light on interconnected biogeochemical processes in an aquifer system.</title>
        <authorList>
            <person name="Anantharaman K."/>
            <person name="Brown C.T."/>
            <person name="Hug L.A."/>
            <person name="Sharon I."/>
            <person name="Castelle C.J."/>
            <person name="Probst A.J."/>
            <person name="Thomas B.C."/>
            <person name="Singh A."/>
            <person name="Wilkins M.J."/>
            <person name="Karaoz U."/>
            <person name="Brodie E.L."/>
            <person name="Williams K.H."/>
            <person name="Hubbard S.S."/>
            <person name="Banfield J.F."/>
        </authorList>
    </citation>
    <scope>NUCLEOTIDE SEQUENCE [LARGE SCALE GENOMIC DNA]</scope>
</reference>